<dbReference type="AlphaFoldDB" id="A0A7W8CXL0"/>
<dbReference type="CDD" id="cd01129">
    <property type="entry name" value="PulE-GspE-like"/>
    <property type="match status" value="1"/>
</dbReference>
<keyword evidence="6" id="KW-1185">Reference proteome</keyword>
<comment type="caution">
    <text evidence="5">The sequence shown here is derived from an EMBL/GenBank/DDBJ whole genome shotgun (WGS) entry which is preliminary data.</text>
</comment>
<name>A0A7W8CXL0_9FIRM</name>
<dbReference type="Gene3D" id="3.30.450.90">
    <property type="match status" value="1"/>
</dbReference>
<evidence type="ECO:0000256" key="2">
    <source>
        <dbReference type="ARBA" id="ARBA00022741"/>
    </source>
</evidence>
<reference evidence="5 6" key="1">
    <citation type="submission" date="2020-08" db="EMBL/GenBank/DDBJ databases">
        <title>Genomic Encyclopedia of Type Strains, Phase IV (KMG-IV): sequencing the most valuable type-strain genomes for metagenomic binning, comparative biology and taxonomic classification.</title>
        <authorList>
            <person name="Goeker M."/>
        </authorList>
    </citation>
    <scope>NUCLEOTIDE SEQUENCE [LARGE SCALE GENOMIC DNA]</scope>
    <source>
        <strain evidence="5 6">DSM 25799</strain>
    </source>
</reference>
<dbReference type="InterPro" id="IPR001482">
    <property type="entry name" value="T2SS/T4SS_dom"/>
</dbReference>
<evidence type="ECO:0000256" key="3">
    <source>
        <dbReference type="ARBA" id="ARBA00022840"/>
    </source>
</evidence>
<comment type="similarity">
    <text evidence="1">Belongs to the GSP E family.</text>
</comment>
<dbReference type="GO" id="GO:0005524">
    <property type="term" value="F:ATP binding"/>
    <property type="evidence" value="ECO:0007669"/>
    <property type="project" value="UniProtKB-KW"/>
</dbReference>
<dbReference type="EMBL" id="JACHHK010000004">
    <property type="protein sequence ID" value="MBB5183211.1"/>
    <property type="molecule type" value="Genomic_DNA"/>
</dbReference>
<dbReference type="InterPro" id="IPR027417">
    <property type="entry name" value="P-loop_NTPase"/>
</dbReference>
<dbReference type="Pfam" id="PF00437">
    <property type="entry name" value="T2SSE"/>
    <property type="match status" value="1"/>
</dbReference>
<evidence type="ECO:0000256" key="1">
    <source>
        <dbReference type="ARBA" id="ARBA00006611"/>
    </source>
</evidence>
<evidence type="ECO:0000259" key="4">
    <source>
        <dbReference type="SMART" id="SM00382"/>
    </source>
</evidence>
<proteinExistence type="inferred from homology"/>
<accession>A0A7W8CXL0</accession>
<sequence length="336" mass="38897">MMSEHIMEDLLVTLLQLAAEKHVSDIHFVWEKQRLSIEFRTMFGMQPLHQDIWNGEFFSYLKYRAKLDLTHPQKPQSGQFDIRLHDQTLYCRFSTILNQNMQTGVLRILHTEGVMTIDQLTDDPRPVRMMRELCHYRQGLVVAIGPTNTGKTTTLHAMLHEIASAHRFKIVSLEDPIEIEDESYIQLQINEAQGFTYEKGIEELLRHDPDIIFIGEIRSAYTAKMVIRAALTGHFVFTTLHAKNCLEGIQRFYNFGLTKYDLTNTLTALIAQRLYACDQKGGKQCIYEILSKQDLRYALEQGAYPAGFETLEKEIRRALAEDRICDPQAVYDVQSF</sequence>
<dbReference type="GO" id="GO:0005886">
    <property type="term" value="C:plasma membrane"/>
    <property type="evidence" value="ECO:0007669"/>
    <property type="project" value="TreeGrafter"/>
</dbReference>
<dbReference type="PANTHER" id="PTHR30258">
    <property type="entry name" value="TYPE II SECRETION SYSTEM PROTEIN GSPE-RELATED"/>
    <property type="match status" value="1"/>
</dbReference>
<keyword evidence="3" id="KW-0067">ATP-binding</keyword>
<keyword evidence="2" id="KW-0547">Nucleotide-binding</keyword>
<protein>
    <submittedName>
        <fullName evidence="5">Type II secretory ATPase GspE/PulE/Tfp pilus assembly ATPase PilB-like protein</fullName>
    </submittedName>
</protein>
<evidence type="ECO:0000313" key="6">
    <source>
        <dbReference type="Proteomes" id="UP000539953"/>
    </source>
</evidence>
<organism evidence="5 6">
    <name type="scientific">Catenisphaera adipataccumulans</name>
    <dbReference type="NCBI Taxonomy" id="700500"/>
    <lineage>
        <taxon>Bacteria</taxon>
        <taxon>Bacillati</taxon>
        <taxon>Bacillota</taxon>
        <taxon>Erysipelotrichia</taxon>
        <taxon>Erysipelotrichales</taxon>
        <taxon>Erysipelotrichaceae</taxon>
        <taxon>Catenisphaera</taxon>
    </lineage>
</organism>
<dbReference type="Proteomes" id="UP000539953">
    <property type="component" value="Unassembled WGS sequence"/>
</dbReference>
<dbReference type="SMART" id="SM00382">
    <property type="entry name" value="AAA"/>
    <property type="match status" value="1"/>
</dbReference>
<dbReference type="Gene3D" id="3.40.50.300">
    <property type="entry name" value="P-loop containing nucleotide triphosphate hydrolases"/>
    <property type="match status" value="1"/>
</dbReference>
<dbReference type="GO" id="GO:0016887">
    <property type="term" value="F:ATP hydrolysis activity"/>
    <property type="evidence" value="ECO:0007669"/>
    <property type="project" value="TreeGrafter"/>
</dbReference>
<dbReference type="PANTHER" id="PTHR30258:SF2">
    <property type="entry name" value="COMG OPERON PROTEIN 1"/>
    <property type="match status" value="1"/>
</dbReference>
<evidence type="ECO:0000313" key="5">
    <source>
        <dbReference type="EMBL" id="MBB5183211.1"/>
    </source>
</evidence>
<dbReference type="SUPFAM" id="SSF52540">
    <property type="entry name" value="P-loop containing nucleoside triphosphate hydrolases"/>
    <property type="match status" value="1"/>
</dbReference>
<gene>
    <name evidence="5" type="ORF">HNQ47_001232</name>
</gene>
<dbReference type="RefSeq" id="WP_246346085.1">
    <property type="nucleotide sequence ID" value="NZ_JACHHK010000004.1"/>
</dbReference>
<dbReference type="InterPro" id="IPR003593">
    <property type="entry name" value="AAA+_ATPase"/>
</dbReference>
<feature type="domain" description="AAA+ ATPase" evidence="4">
    <location>
        <begin position="137"/>
        <end position="256"/>
    </location>
</feature>